<keyword evidence="3" id="KW-0949">S-adenosyl-L-methionine</keyword>
<dbReference type="PANTHER" id="PTHR43464">
    <property type="entry name" value="METHYLTRANSFERASE"/>
    <property type="match status" value="1"/>
</dbReference>
<evidence type="ECO:0000313" key="5">
    <source>
        <dbReference type="EMBL" id="EYT48989.1"/>
    </source>
</evidence>
<dbReference type="GO" id="GO:0032259">
    <property type="term" value="P:methylation"/>
    <property type="evidence" value="ECO:0007669"/>
    <property type="project" value="UniProtKB-KW"/>
</dbReference>
<dbReference type="InterPro" id="IPR029063">
    <property type="entry name" value="SAM-dependent_MTases_sf"/>
</dbReference>
<dbReference type="STRING" id="1249481.D641_0110170"/>
<dbReference type="GO" id="GO:0008168">
    <property type="term" value="F:methyltransferase activity"/>
    <property type="evidence" value="ECO:0007669"/>
    <property type="project" value="UniProtKB-KW"/>
</dbReference>
<dbReference type="CDD" id="cd02440">
    <property type="entry name" value="AdoMet_MTases"/>
    <property type="match status" value="1"/>
</dbReference>
<dbReference type="EMBL" id="AORC01000011">
    <property type="protein sequence ID" value="EYT48989.1"/>
    <property type="molecule type" value="Genomic_DNA"/>
</dbReference>
<dbReference type="Gene3D" id="3.40.50.150">
    <property type="entry name" value="Vaccinia Virus protein VP39"/>
    <property type="match status" value="1"/>
</dbReference>
<dbReference type="InterPro" id="IPR041698">
    <property type="entry name" value="Methyltransf_25"/>
</dbReference>
<protein>
    <submittedName>
        <fullName evidence="5">SAM-dependent methyltransferase</fullName>
    </submittedName>
</protein>
<reference evidence="5 6" key="1">
    <citation type="journal article" date="2013" name="Genome Announc.">
        <title>Draft genome sequence of an Actinobacterium, Brachybacterium muris strain UCD-AY4.</title>
        <authorList>
            <person name="Lo J.R."/>
            <person name="Lang J.M."/>
            <person name="Darling A.E."/>
            <person name="Eisen J.A."/>
            <person name="Coil D.A."/>
        </authorList>
    </citation>
    <scope>NUCLEOTIDE SEQUENCE [LARGE SCALE GENOMIC DNA]</scope>
    <source>
        <strain evidence="5 6">UCD-AY4</strain>
    </source>
</reference>
<dbReference type="HOGENOM" id="CLU_092418_0_0_11"/>
<name>A0A022KT62_9MICO</name>
<dbReference type="SUPFAM" id="SSF53335">
    <property type="entry name" value="S-adenosyl-L-methionine-dependent methyltransferases"/>
    <property type="match status" value="1"/>
</dbReference>
<evidence type="ECO:0000256" key="3">
    <source>
        <dbReference type="ARBA" id="ARBA00022691"/>
    </source>
</evidence>
<dbReference type="PANTHER" id="PTHR43464:SF19">
    <property type="entry name" value="UBIQUINONE BIOSYNTHESIS O-METHYLTRANSFERASE, MITOCHONDRIAL"/>
    <property type="match status" value="1"/>
</dbReference>
<dbReference type="AlphaFoldDB" id="A0A022KT62"/>
<feature type="domain" description="Methyltransferase" evidence="4">
    <location>
        <begin position="42"/>
        <end position="138"/>
    </location>
</feature>
<keyword evidence="6" id="KW-1185">Reference proteome</keyword>
<dbReference type="Proteomes" id="UP000019754">
    <property type="component" value="Unassembled WGS sequence"/>
</dbReference>
<accession>A0A022KT62</accession>
<keyword evidence="2 5" id="KW-0808">Transferase</keyword>
<organism evidence="5 6">
    <name type="scientific">Brachybacterium muris UCD-AY4</name>
    <dbReference type="NCBI Taxonomy" id="1249481"/>
    <lineage>
        <taxon>Bacteria</taxon>
        <taxon>Bacillati</taxon>
        <taxon>Actinomycetota</taxon>
        <taxon>Actinomycetes</taxon>
        <taxon>Micrococcales</taxon>
        <taxon>Dermabacteraceae</taxon>
        <taxon>Brachybacterium</taxon>
    </lineage>
</organism>
<evidence type="ECO:0000313" key="6">
    <source>
        <dbReference type="Proteomes" id="UP000019754"/>
    </source>
</evidence>
<evidence type="ECO:0000256" key="1">
    <source>
        <dbReference type="ARBA" id="ARBA00022603"/>
    </source>
</evidence>
<dbReference type="Pfam" id="PF13649">
    <property type="entry name" value="Methyltransf_25"/>
    <property type="match status" value="1"/>
</dbReference>
<keyword evidence="1 5" id="KW-0489">Methyltransferase</keyword>
<gene>
    <name evidence="5" type="ORF">D641_0110170</name>
</gene>
<sequence>MARNPEHARGYADRWRRIEASGQDIHGEARLIDAMAARGSRVLDAGCGTGRLGGYLAGVGHHVTGVDLDPTLIGVARQDHPAARWETGNLAELDLRDEHGQRELFDLVVCAGNVLTFLSGAERVPALTRIAQHLAPDGRFVAGFGPGRGYPVGRFEDDAASAGLRVQQRFAGWDLQPRGEGAEGDDEFLVAVLTQA</sequence>
<comment type="caution">
    <text evidence="5">The sequence shown here is derived from an EMBL/GenBank/DDBJ whole genome shotgun (WGS) entry which is preliminary data.</text>
</comment>
<evidence type="ECO:0000256" key="2">
    <source>
        <dbReference type="ARBA" id="ARBA00022679"/>
    </source>
</evidence>
<evidence type="ECO:0000259" key="4">
    <source>
        <dbReference type="Pfam" id="PF13649"/>
    </source>
</evidence>
<proteinExistence type="predicted"/>